<evidence type="ECO:0000256" key="5">
    <source>
        <dbReference type="ARBA" id="ARBA00023136"/>
    </source>
</evidence>
<dbReference type="PROSITE" id="PS50850">
    <property type="entry name" value="MFS"/>
    <property type="match status" value="1"/>
</dbReference>
<feature type="transmembrane region" description="Helical" evidence="6">
    <location>
        <begin position="79"/>
        <end position="98"/>
    </location>
</feature>
<feature type="transmembrane region" description="Helical" evidence="6">
    <location>
        <begin position="297"/>
        <end position="315"/>
    </location>
</feature>
<gene>
    <name evidence="8" type="ORF">yc1106_05223</name>
</gene>
<feature type="transmembrane region" description="Helical" evidence="6">
    <location>
        <begin position="452"/>
        <end position="470"/>
    </location>
</feature>
<feature type="transmembrane region" description="Helical" evidence="6">
    <location>
        <begin position="166"/>
        <end position="188"/>
    </location>
</feature>
<dbReference type="GO" id="GO:0016020">
    <property type="term" value="C:membrane"/>
    <property type="evidence" value="ECO:0007669"/>
    <property type="project" value="UniProtKB-SubCell"/>
</dbReference>
<evidence type="ECO:0000256" key="6">
    <source>
        <dbReference type="SAM" id="Phobius"/>
    </source>
</evidence>
<feature type="transmembrane region" description="Helical" evidence="6">
    <location>
        <begin position="110"/>
        <end position="132"/>
    </location>
</feature>
<dbReference type="EMBL" id="CP089276">
    <property type="protein sequence ID" value="USP77949.1"/>
    <property type="molecule type" value="Genomic_DNA"/>
</dbReference>
<evidence type="ECO:0000256" key="2">
    <source>
        <dbReference type="ARBA" id="ARBA00010992"/>
    </source>
</evidence>
<dbReference type="InterPro" id="IPR005828">
    <property type="entry name" value="MFS_sugar_transport-like"/>
</dbReference>
<dbReference type="Gene3D" id="1.20.1250.20">
    <property type="entry name" value="MFS general substrate transporter like domains"/>
    <property type="match status" value="1"/>
</dbReference>
<feature type="transmembrane region" description="Helical" evidence="6">
    <location>
        <begin position="200"/>
        <end position="219"/>
    </location>
</feature>
<dbReference type="PROSITE" id="PS00216">
    <property type="entry name" value="SUGAR_TRANSPORT_1"/>
    <property type="match status" value="1"/>
</dbReference>
<dbReference type="InterPro" id="IPR020846">
    <property type="entry name" value="MFS_dom"/>
</dbReference>
<dbReference type="GO" id="GO:0005351">
    <property type="term" value="F:carbohydrate:proton symporter activity"/>
    <property type="evidence" value="ECO:0007669"/>
    <property type="project" value="TreeGrafter"/>
</dbReference>
<protein>
    <recommendedName>
        <fullName evidence="7">Major facilitator superfamily (MFS) profile domain-containing protein</fullName>
    </recommendedName>
</protein>
<evidence type="ECO:0000256" key="4">
    <source>
        <dbReference type="ARBA" id="ARBA00022989"/>
    </source>
</evidence>
<feature type="transmembrane region" description="Helical" evidence="6">
    <location>
        <begin position="383"/>
        <end position="406"/>
    </location>
</feature>
<comment type="similarity">
    <text evidence="2">Belongs to the major facilitator superfamily. Sugar transporter (TC 2.A.1.1) family.</text>
</comment>
<dbReference type="InterPro" id="IPR036259">
    <property type="entry name" value="MFS_trans_sf"/>
</dbReference>
<dbReference type="OrthoDB" id="6612291at2759"/>
<evidence type="ECO:0000313" key="9">
    <source>
        <dbReference type="Proteomes" id="UP001056012"/>
    </source>
</evidence>
<dbReference type="Proteomes" id="UP001056012">
    <property type="component" value="Chromosome 3"/>
</dbReference>
<evidence type="ECO:0000256" key="1">
    <source>
        <dbReference type="ARBA" id="ARBA00004141"/>
    </source>
</evidence>
<evidence type="ECO:0000259" key="7">
    <source>
        <dbReference type="PROSITE" id="PS50850"/>
    </source>
</evidence>
<dbReference type="PANTHER" id="PTHR48022:SF27">
    <property type="entry name" value="MAJOR FACILITATOR SUPERFAMILY (MFS) PROFILE DOMAIN-CONTAINING PROTEIN"/>
    <property type="match status" value="1"/>
</dbReference>
<organism evidence="8 9">
    <name type="scientific">Curvularia clavata</name>
    <dbReference type="NCBI Taxonomy" id="95742"/>
    <lineage>
        <taxon>Eukaryota</taxon>
        <taxon>Fungi</taxon>
        <taxon>Dikarya</taxon>
        <taxon>Ascomycota</taxon>
        <taxon>Pezizomycotina</taxon>
        <taxon>Dothideomycetes</taxon>
        <taxon>Pleosporomycetidae</taxon>
        <taxon>Pleosporales</taxon>
        <taxon>Pleosporineae</taxon>
        <taxon>Pleosporaceae</taxon>
        <taxon>Curvularia</taxon>
    </lineage>
</organism>
<feature type="transmembrane region" description="Helical" evidence="6">
    <location>
        <begin position="349"/>
        <end position="371"/>
    </location>
</feature>
<name>A0A9Q9DTN0_CURCL</name>
<accession>A0A9Q9DTN0</accession>
<dbReference type="SUPFAM" id="SSF103473">
    <property type="entry name" value="MFS general substrate transporter"/>
    <property type="match status" value="1"/>
</dbReference>
<evidence type="ECO:0000256" key="3">
    <source>
        <dbReference type="ARBA" id="ARBA00022692"/>
    </source>
</evidence>
<keyword evidence="9" id="KW-1185">Reference proteome</keyword>
<dbReference type="InterPro" id="IPR050360">
    <property type="entry name" value="MFS_Sugar_Transporters"/>
</dbReference>
<dbReference type="Pfam" id="PF00083">
    <property type="entry name" value="Sugar_tr"/>
    <property type="match status" value="1"/>
</dbReference>
<dbReference type="FunFam" id="1.20.1250.20:FF:000078">
    <property type="entry name" value="MFS maltose transporter, putative"/>
    <property type="match status" value="1"/>
</dbReference>
<reference evidence="8" key="1">
    <citation type="submission" date="2021-12" db="EMBL/GenBank/DDBJ databases">
        <title>Curvularia clavata genome.</title>
        <authorList>
            <person name="Cao Y."/>
        </authorList>
    </citation>
    <scope>NUCLEOTIDE SEQUENCE</scope>
    <source>
        <strain evidence="8">Yc1106</strain>
    </source>
</reference>
<keyword evidence="4 6" id="KW-1133">Transmembrane helix</keyword>
<feature type="transmembrane region" description="Helical" evidence="6">
    <location>
        <begin position="321"/>
        <end position="342"/>
    </location>
</feature>
<dbReference type="PANTHER" id="PTHR48022">
    <property type="entry name" value="PLASTIDIC GLUCOSE TRANSPORTER 4"/>
    <property type="match status" value="1"/>
</dbReference>
<keyword evidence="3 6" id="KW-0812">Transmembrane</keyword>
<dbReference type="InterPro" id="IPR005829">
    <property type="entry name" value="Sugar_transporter_CS"/>
</dbReference>
<comment type="subcellular location">
    <subcellularLocation>
        <location evidence="1">Membrane</location>
        <topology evidence="1">Multi-pass membrane protein</topology>
    </subcellularLocation>
</comment>
<dbReference type="AlphaFoldDB" id="A0A9Q9DTN0"/>
<feature type="transmembrane region" description="Helical" evidence="6">
    <location>
        <begin position="34"/>
        <end position="59"/>
    </location>
</feature>
<feature type="transmembrane region" description="Helical" evidence="6">
    <location>
        <begin position="138"/>
        <end position="159"/>
    </location>
</feature>
<evidence type="ECO:0000313" key="8">
    <source>
        <dbReference type="EMBL" id="USP77949.1"/>
    </source>
</evidence>
<feature type="domain" description="Major facilitator superfamily (MFS) profile" evidence="7">
    <location>
        <begin position="32"/>
        <end position="474"/>
    </location>
</feature>
<feature type="transmembrane region" description="Helical" evidence="6">
    <location>
        <begin position="418"/>
        <end position="440"/>
    </location>
</feature>
<proteinExistence type="inferred from homology"/>
<sequence>METSSAVDVTRVAVQRRPWTSHIVHNPRLIFSSFILALVFFTFGFDGSVMGGILAMHPFVQQFGTGKSPQGPVLTSTDISVMTAVPTTGCLLGLPLAAYCGDRWGRRKTLIFGCVLSAVAAAIQTSAFGMAQLVIGRWLANAAIFLFIVMGSTFLAEIAPDELRGVLIGLSIVTIDSAAVLSNGINWAVSTDMSQFAFRFPMGLQIAFPVILVIGFLFIDDSPTFYLTRSEDSRALKSLRMVRKGYHEQEIEAEFAALKAQAALRANDVEVPWTHIFKGVNLRRTLLALSIANMQQLSGIVFATNYAVIFLATIGSSISPFLLALATSILAFGGAITGLFVVDAVGRRPLALTTFIILFFINLVIGVLGFTDYLHNQRLSQTIAAFCCMFAFFFAAGFGPLTYVVSGEMPTARLRNKTSAFSFFVLACFSTAVQYIMPYIANAPANLGPKTYLIFAGWMLGCIIVTFFWFPETKGRTPAELDEMFEAGIPARQFKNYVCSVNIENFMNEDKAGLQVTHTEKL</sequence>
<dbReference type="VEuPathDB" id="FungiDB:yc1106_05223"/>
<keyword evidence="5 6" id="KW-0472">Membrane</keyword>